<evidence type="ECO:0000313" key="10">
    <source>
        <dbReference type="Proteomes" id="UP000765845"/>
    </source>
</evidence>
<evidence type="ECO:0000256" key="7">
    <source>
        <dbReference type="ARBA" id="ARBA00032272"/>
    </source>
</evidence>
<dbReference type="Pfam" id="PF00293">
    <property type="entry name" value="NUDIX"/>
    <property type="match status" value="1"/>
</dbReference>
<dbReference type="PROSITE" id="PS51462">
    <property type="entry name" value="NUDIX"/>
    <property type="match status" value="1"/>
</dbReference>
<keyword evidence="10" id="KW-1185">Reference proteome</keyword>
<evidence type="ECO:0000256" key="3">
    <source>
        <dbReference type="ARBA" id="ARBA00007275"/>
    </source>
</evidence>
<dbReference type="Gene3D" id="3.90.79.10">
    <property type="entry name" value="Nucleoside Triphosphate Pyrophosphohydrolase"/>
    <property type="match status" value="1"/>
</dbReference>
<comment type="catalytic activity">
    <reaction evidence="1">
        <text>GDP-alpha-D-mannose + H2O = alpha-D-mannose 1-phosphate + GMP + 2 H(+)</text>
        <dbReference type="Rhea" id="RHEA:27978"/>
        <dbReference type="ChEBI" id="CHEBI:15377"/>
        <dbReference type="ChEBI" id="CHEBI:15378"/>
        <dbReference type="ChEBI" id="CHEBI:57527"/>
        <dbReference type="ChEBI" id="CHEBI:58115"/>
        <dbReference type="ChEBI" id="CHEBI:58409"/>
    </reaction>
</comment>
<name>A0ABX1GCY6_9GAMM</name>
<evidence type="ECO:0000256" key="5">
    <source>
        <dbReference type="ARBA" id="ARBA00022801"/>
    </source>
</evidence>
<proteinExistence type="inferred from homology"/>
<accession>A0ABX1GCY6</accession>
<dbReference type="InterPro" id="IPR015797">
    <property type="entry name" value="NUDIX_hydrolase-like_dom_sf"/>
</dbReference>
<dbReference type="CDD" id="cd24161">
    <property type="entry name" value="NUDIX_ADPRase_Ndx2"/>
    <property type="match status" value="1"/>
</dbReference>
<comment type="caution">
    <text evidence="9">The sequence shown here is derived from an EMBL/GenBank/DDBJ whole genome shotgun (WGS) entry which is preliminary data.</text>
</comment>
<dbReference type="InterPro" id="IPR000086">
    <property type="entry name" value="NUDIX_hydrolase_dom"/>
</dbReference>
<reference evidence="9 10" key="1">
    <citation type="submission" date="2020-04" db="EMBL/GenBank/DDBJ databases">
        <authorList>
            <person name="Yoon J."/>
        </authorList>
    </citation>
    <scope>NUCLEOTIDE SEQUENCE [LARGE SCALE GENOMIC DNA]</scope>
    <source>
        <strain evidence="9 10">KMU-166</strain>
    </source>
</reference>
<dbReference type="EMBL" id="JAAWWK010000002">
    <property type="protein sequence ID" value="NKI17035.1"/>
    <property type="molecule type" value="Genomic_DNA"/>
</dbReference>
<dbReference type="RefSeq" id="WP_168449567.1">
    <property type="nucleotide sequence ID" value="NZ_JAAWWK010000002.1"/>
</dbReference>
<keyword evidence="5 9" id="KW-0378">Hydrolase</keyword>
<sequence>MPKTLGPWLQHSNTTVYENPWLRLEHHEVTTPGQTPGIYGKVCFNTTAVGVVPIDREGNTWLVGQYRYPLESYSWEIPEGGCPLGQNPEDTARRELAEETGLRCTGLHPLLRLHTSNSCTDEVADIYVATGLTAGEAEPEDTEQLEVRKLPLDAAIAMAMSGDITDSMSVAALLKLQVLLHRNGNHVSAALAALAGQ</sequence>
<evidence type="ECO:0000256" key="2">
    <source>
        <dbReference type="ARBA" id="ARBA00001946"/>
    </source>
</evidence>
<dbReference type="GO" id="GO:0016787">
    <property type="term" value="F:hydrolase activity"/>
    <property type="evidence" value="ECO:0007669"/>
    <property type="project" value="UniProtKB-KW"/>
</dbReference>
<gene>
    <name evidence="9" type="ORF">HCU74_06320</name>
</gene>
<protein>
    <recommendedName>
        <fullName evidence="4">GDP-mannose pyrophosphatase</fullName>
    </recommendedName>
    <alternativeName>
        <fullName evidence="6">GDP-mannose hydrolase</fullName>
    </alternativeName>
    <alternativeName>
        <fullName evidence="7">GDPMK</fullName>
    </alternativeName>
</protein>
<evidence type="ECO:0000313" key="9">
    <source>
        <dbReference type="EMBL" id="NKI17035.1"/>
    </source>
</evidence>
<evidence type="ECO:0000256" key="6">
    <source>
        <dbReference type="ARBA" id="ARBA00032162"/>
    </source>
</evidence>
<dbReference type="Proteomes" id="UP000765845">
    <property type="component" value="Unassembled WGS sequence"/>
</dbReference>
<comment type="cofactor">
    <cofactor evidence="2">
        <name>Mg(2+)</name>
        <dbReference type="ChEBI" id="CHEBI:18420"/>
    </cofactor>
</comment>
<dbReference type="PANTHER" id="PTHR11839">
    <property type="entry name" value="UDP/ADP-SUGAR PYROPHOSPHATASE"/>
    <property type="match status" value="1"/>
</dbReference>
<dbReference type="SUPFAM" id="SSF55811">
    <property type="entry name" value="Nudix"/>
    <property type="match status" value="1"/>
</dbReference>
<comment type="similarity">
    <text evidence="3">Belongs to the Nudix hydrolase family. NudK subfamily.</text>
</comment>
<evidence type="ECO:0000259" key="8">
    <source>
        <dbReference type="PROSITE" id="PS51462"/>
    </source>
</evidence>
<evidence type="ECO:0000256" key="4">
    <source>
        <dbReference type="ARBA" id="ARBA00016377"/>
    </source>
</evidence>
<organism evidence="9 10">
    <name type="scientific">Spongiibacter thalassae</name>
    <dbReference type="NCBI Taxonomy" id="2721624"/>
    <lineage>
        <taxon>Bacteria</taxon>
        <taxon>Pseudomonadati</taxon>
        <taxon>Pseudomonadota</taxon>
        <taxon>Gammaproteobacteria</taxon>
        <taxon>Cellvibrionales</taxon>
        <taxon>Spongiibacteraceae</taxon>
        <taxon>Spongiibacter</taxon>
    </lineage>
</organism>
<evidence type="ECO:0000256" key="1">
    <source>
        <dbReference type="ARBA" id="ARBA00000847"/>
    </source>
</evidence>
<feature type="domain" description="Nudix hydrolase" evidence="8">
    <location>
        <begin position="44"/>
        <end position="172"/>
    </location>
</feature>
<dbReference type="PANTHER" id="PTHR11839:SF18">
    <property type="entry name" value="NUDIX HYDROLASE DOMAIN-CONTAINING PROTEIN"/>
    <property type="match status" value="1"/>
</dbReference>